<dbReference type="InterPro" id="IPR001279">
    <property type="entry name" value="Metallo-B-lactamas"/>
</dbReference>
<gene>
    <name evidence="2" type="ORF">ACFO3O_09170</name>
</gene>
<dbReference type="InterPro" id="IPR052159">
    <property type="entry name" value="Competence_DNA_uptake"/>
</dbReference>
<dbReference type="SUPFAM" id="SSF56281">
    <property type="entry name" value="Metallo-hydrolase/oxidoreductase"/>
    <property type="match status" value="1"/>
</dbReference>
<proteinExistence type="predicted"/>
<protein>
    <submittedName>
        <fullName evidence="2">ComEC/Rec2 family competence protein</fullName>
    </submittedName>
</protein>
<feature type="domain" description="Metallo-beta-lactamase" evidence="1">
    <location>
        <begin position="26"/>
        <end position="85"/>
    </location>
</feature>
<dbReference type="PANTHER" id="PTHR30619">
    <property type="entry name" value="DNA INTERNALIZATION/COMPETENCE PROTEIN COMEC/REC2"/>
    <property type="match status" value="1"/>
</dbReference>
<dbReference type="PANTHER" id="PTHR30619:SF1">
    <property type="entry name" value="RECOMBINATION PROTEIN 2"/>
    <property type="match status" value="1"/>
</dbReference>
<dbReference type="EMBL" id="JBHSFV010000004">
    <property type="protein sequence ID" value="MFC4634077.1"/>
    <property type="molecule type" value="Genomic_DNA"/>
</dbReference>
<accession>A0ABV9HW42</accession>
<name>A0ABV9HW42_9FLAO</name>
<dbReference type="Proteomes" id="UP001596043">
    <property type="component" value="Unassembled WGS sequence"/>
</dbReference>
<dbReference type="Gene3D" id="3.60.15.10">
    <property type="entry name" value="Ribonuclease Z/Hydroxyacylglutathione hydrolase-like"/>
    <property type="match status" value="1"/>
</dbReference>
<dbReference type="InterPro" id="IPR036866">
    <property type="entry name" value="RibonucZ/Hydroxyglut_hydro"/>
</dbReference>
<dbReference type="RefSeq" id="WP_379978301.1">
    <property type="nucleotide sequence ID" value="NZ_JBHSFV010000004.1"/>
</dbReference>
<evidence type="ECO:0000313" key="3">
    <source>
        <dbReference type="Proteomes" id="UP001596043"/>
    </source>
</evidence>
<evidence type="ECO:0000313" key="2">
    <source>
        <dbReference type="EMBL" id="MFC4634077.1"/>
    </source>
</evidence>
<dbReference type="Pfam" id="PF00753">
    <property type="entry name" value="Lactamase_B"/>
    <property type="match status" value="1"/>
</dbReference>
<reference evidence="3" key="1">
    <citation type="journal article" date="2019" name="Int. J. Syst. Evol. Microbiol.">
        <title>The Global Catalogue of Microorganisms (GCM) 10K type strain sequencing project: providing services to taxonomists for standard genome sequencing and annotation.</title>
        <authorList>
            <consortium name="The Broad Institute Genomics Platform"/>
            <consortium name="The Broad Institute Genome Sequencing Center for Infectious Disease"/>
            <person name="Wu L."/>
            <person name="Ma J."/>
        </authorList>
    </citation>
    <scope>NUCLEOTIDE SEQUENCE [LARGE SCALE GENOMIC DNA]</scope>
    <source>
        <strain evidence="3">YJ-61-S</strain>
    </source>
</reference>
<evidence type="ECO:0000259" key="1">
    <source>
        <dbReference type="Pfam" id="PF00753"/>
    </source>
</evidence>
<organism evidence="2 3">
    <name type="scientific">Dokdonia ponticola</name>
    <dbReference type="NCBI Taxonomy" id="2041041"/>
    <lineage>
        <taxon>Bacteria</taxon>
        <taxon>Pseudomonadati</taxon>
        <taxon>Bacteroidota</taxon>
        <taxon>Flavobacteriia</taxon>
        <taxon>Flavobacteriales</taxon>
        <taxon>Flavobacteriaceae</taxon>
        <taxon>Dokdonia</taxon>
    </lineage>
</organism>
<keyword evidence="3" id="KW-1185">Reference proteome</keyword>
<sequence>MIVKFLKAHQGDSILLSFNDNENKPRNILIDGGMDGTYYSSSNGSYGQLKIEIEKIRNRKEKIDLLVLSHIDNDHINGLLRWFEDDQSVNEMIGNIWFNSGKLIAEYLKEPENRDLRIQLKENKSLVTGVTEALEFEKYLEKKDIWERRIIKKADYIEKFGLKINILTPTIKQLKKLLKEYKKRNQDNIYTSGRKKDWKTNLKDFINEESKEGFTFSQDSSVKNGSSIAMLIEYKKKNLLFLADSHPKEIVKSIKKLGYTYKKPLKVELFQVSHHGSKANNNKDLFKIIKSNHYVISTDSTVHNHPHKRTLSRIININPEATFYFNYESVRDNIFSERDFSDFKSFKAKIINEYSIY</sequence>
<comment type="caution">
    <text evidence="2">The sequence shown here is derived from an EMBL/GenBank/DDBJ whole genome shotgun (WGS) entry which is preliminary data.</text>
</comment>